<feature type="domain" description="NADH:quinone oxidoreductase/Mrp antiporter transmembrane" evidence="9">
    <location>
        <begin position="101"/>
        <end position="321"/>
    </location>
</feature>
<dbReference type="PRINTS" id="PR01434">
    <property type="entry name" value="NADHDHGNASE5"/>
</dbReference>
<dbReference type="InterPro" id="IPR046396">
    <property type="entry name" value="Transporter_DabB"/>
</dbReference>
<protein>
    <recommendedName>
        <fullName evidence="7">Probable inorganic carbon transporter subunit DabB</fullName>
    </recommendedName>
</protein>
<keyword evidence="3 7" id="KW-1003">Cell membrane</keyword>
<dbReference type="Pfam" id="PF00361">
    <property type="entry name" value="Proton_antipo_M"/>
    <property type="match status" value="1"/>
</dbReference>
<feature type="transmembrane region" description="Helical" evidence="7">
    <location>
        <begin position="53"/>
        <end position="72"/>
    </location>
</feature>
<dbReference type="InterPro" id="IPR003945">
    <property type="entry name" value="NU5C-like"/>
</dbReference>
<keyword evidence="11" id="KW-1185">Reference proteome</keyword>
<dbReference type="GO" id="GO:0005886">
    <property type="term" value="C:plasma membrane"/>
    <property type="evidence" value="ECO:0007669"/>
    <property type="project" value="UniProtKB-SubCell"/>
</dbReference>
<evidence type="ECO:0000256" key="4">
    <source>
        <dbReference type="ARBA" id="ARBA00022692"/>
    </source>
</evidence>
<feature type="transmembrane region" description="Helical" evidence="7">
    <location>
        <begin position="335"/>
        <end position="355"/>
    </location>
</feature>
<accession>A0A3G9GIG1</accession>
<dbReference type="GO" id="GO:0003954">
    <property type="term" value="F:NADH dehydrogenase activity"/>
    <property type="evidence" value="ECO:0007669"/>
    <property type="project" value="TreeGrafter"/>
</dbReference>
<feature type="transmembrane region" description="Helical" evidence="7">
    <location>
        <begin position="413"/>
        <end position="436"/>
    </location>
</feature>
<dbReference type="OrthoDB" id="9811798at2"/>
<dbReference type="HAMAP" id="MF_00862">
    <property type="entry name" value="DabB"/>
    <property type="match status" value="1"/>
</dbReference>
<dbReference type="RefSeq" id="WP_089083472.1">
    <property type="nucleotide sequence ID" value="NZ_AP018823.1"/>
</dbReference>
<evidence type="ECO:0000256" key="6">
    <source>
        <dbReference type="ARBA" id="ARBA00023136"/>
    </source>
</evidence>
<comment type="subcellular location">
    <subcellularLocation>
        <location evidence="7">Cell membrane</location>
        <topology evidence="7">Multi-pass membrane protein</topology>
    </subcellularLocation>
    <subcellularLocation>
        <location evidence="1">Endomembrane system</location>
        <topology evidence="1">Multi-pass membrane protein</topology>
    </subcellularLocation>
    <subcellularLocation>
        <location evidence="8">Membrane</location>
        <topology evidence="8">Multi-pass membrane protein</topology>
    </subcellularLocation>
</comment>
<reference evidence="11" key="1">
    <citation type="journal article" date="2017" name="Biotechnol. Biofuels">
        <title>Evaluation of environmental bacterial communities as a factor affecting the growth of duckweed Lemna minor.</title>
        <authorList>
            <person name="Ishizawa H."/>
            <person name="Kuroda M."/>
            <person name="Morikawa M."/>
            <person name="Ike M."/>
        </authorList>
    </citation>
    <scope>NUCLEOTIDE SEQUENCE [LARGE SCALE GENOMIC DNA]</scope>
    <source>
        <strain evidence="11">H3</strain>
    </source>
</reference>
<evidence type="ECO:0000256" key="7">
    <source>
        <dbReference type="HAMAP-Rule" id="MF_00862"/>
    </source>
</evidence>
<sequence>MVLSLHALLALLWLLPALLRPGLQHHWRLAQASAAGGALAALLLICLQGLQPALLFQLLIQLLAWVILRFSVRYFSGEPGQARFLRAVGWLLAGATLVVASQDWLTLLAGWLLTSPALQSLLTFYPDRPQARIAARREAVASRLAELCLLLGAALTAWAVSSPLFADIARPLDSSAAQLARHAGAVLLVCCVLLKTAQLPFHGWLTQVMEAPTPISALLHAGVVNLGGMVLIKLAALWAAVPLTAWLLVLWGGMTAGLACWVMQTRISIKLRLAWSTCAQMGFMLMECGLGQYSLALLHLVTHSIYKAHAFLSSGSQVRSTIRQSASMASSGKGWHLASGVAGIALLLASLHGWQLALGHALQPPPLLIVIIGLGLAPLCQRSMRGYALALLLCQTYLLLHTLFANMQADHAAAPLACQALLALFFAGLFLLQGWINRHPGHPLSQRLYALAFGGLYLDEWWLRISMRTRLHRLGRRPAFNHDGASAHDIR</sequence>
<keyword evidence="6 7" id="KW-0472">Membrane</keyword>
<dbReference type="GO" id="GO:0008137">
    <property type="term" value="F:NADH dehydrogenase (ubiquinone) activity"/>
    <property type="evidence" value="ECO:0007669"/>
    <property type="project" value="InterPro"/>
</dbReference>
<dbReference type="AlphaFoldDB" id="A0A3G9GIG1"/>
<dbReference type="GO" id="GO:0042773">
    <property type="term" value="P:ATP synthesis coupled electron transport"/>
    <property type="evidence" value="ECO:0007669"/>
    <property type="project" value="InterPro"/>
</dbReference>
<keyword evidence="4 7" id="KW-0812">Transmembrane</keyword>
<evidence type="ECO:0000256" key="5">
    <source>
        <dbReference type="ARBA" id="ARBA00022989"/>
    </source>
</evidence>
<reference evidence="11" key="3">
    <citation type="journal article" date="2017" name="Plant Physiol. Biochem.">
        <title>Differential oxidative and antioxidative response of duckweed Lemna minor toward plant growth promoting/inhibiting bacteria.</title>
        <authorList>
            <person name="Ishizawa H."/>
            <person name="Kuroda M."/>
            <person name="Morikawa M."/>
            <person name="Ike M."/>
        </authorList>
    </citation>
    <scope>NUCLEOTIDE SEQUENCE [LARGE SCALE GENOMIC DNA]</scope>
    <source>
        <strain evidence="11">H3</strain>
    </source>
</reference>
<dbReference type="STRING" id="332411.VI06_13515"/>
<dbReference type="InterPro" id="IPR001750">
    <property type="entry name" value="ND/Mrp_TM"/>
</dbReference>
<keyword evidence="2 7" id="KW-0813">Transport</keyword>
<feature type="transmembrane region" description="Helical" evidence="7">
    <location>
        <begin position="387"/>
        <end position="407"/>
    </location>
</feature>
<gene>
    <name evidence="7" type="primary">dabB</name>
    <name evidence="10" type="ORF">DLM_1690</name>
</gene>
<dbReference type="KEGG" id="amah:DLM_1690"/>
<reference evidence="10 11" key="2">
    <citation type="journal article" date="2017" name="Genome Announc.">
        <title>Draft genome sequence of Aquitalea magnusonii strain H3, a plant growth-promoting bacterium of duckweed Lemna minor.</title>
        <authorList>
            <person name="Ishizawa H."/>
            <person name="Kuroda M."/>
            <person name="Ike M."/>
        </authorList>
    </citation>
    <scope>NUCLEOTIDE SEQUENCE [LARGE SCALE GENOMIC DNA]</scope>
    <source>
        <strain evidence="10 11">H3</strain>
    </source>
</reference>
<keyword evidence="5 7" id="KW-1133">Transmembrane helix</keyword>
<feature type="transmembrane region" description="Helical" evidence="7">
    <location>
        <begin position="361"/>
        <end position="380"/>
    </location>
</feature>
<evidence type="ECO:0000256" key="3">
    <source>
        <dbReference type="ARBA" id="ARBA00022475"/>
    </source>
</evidence>
<dbReference type="PANTHER" id="PTHR42829:SF1">
    <property type="entry name" value="INORGANIC CARBON TRANSPORTER SUBUNIT DABB-RELATED"/>
    <property type="match status" value="1"/>
</dbReference>
<dbReference type="EMBL" id="AP018823">
    <property type="protein sequence ID" value="BBF85307.1"/>
    <property type="molecule type" value="Genomic_DNA"/>
</dbReference>
<evidence type="ECO:0000259" key="9">
    <source>
        <dbReference type="Pfam" id="PF00361"/>
    </source>
</evidence>
<dbReference type="GO" id="GO:0015990">
    <property type="term" value="P:electron transport coupled proton transport"/>
    <property type="evidence" value="ECO:0007669"/>
    <property type="project" value="TreeGrafter"/>
</dbReference>
<comment type="subunit">
    <text evidence="7">Forms a complex with DabA.</text>
</comment>
<feature type="transmembrane region" description="Helical" evidence="7">
    <location>
        <begin position="245"/>
        <end position="263"/>
    </location>
</feature>
<evidence type="ECO:0000313" key="10">
    <source>
        <dbReference type="EMBL" id="BBF85307.1"/>
    </source>
</evidence>
<evidence type="ECO:0000256" key="2">
    <source>
        <dbReference type="ARBA" id="ARBA00022448"/>
    </source>
</evidence>
<name>A0A3G9GIG1_9NEIS</name>
<organism evidence="10 11">
    <name type="scientific">Aquitalea magnusonii</name>
    <dbReference type="NCBI Taxonomy" id="332411"/>
    <lineage>
        <taxon>Bacteria</taxon>
        <taxon>Pseudomonadati</taxon>
        <taxon>Pseudomonadota</taxon>
        <taxon>Betaproteobacteria</taxon>
        <taxon>Neisseriales</taxon>
        <taxon>Chromobacteriaceae</taxon>
        <taxon>Aquitalea</taxon>
    </lineage>
</organism>
<feature type="transmembrane region" description="Helical" evidence="7">
    <location>
        <begin position="217"/>
        <end position="239"/>
    </location>
</feature>
<dbReference type="GO" id="GO:0012505">
    <property type="term" value="C:endomembrane system"/>
    <property type="evidence" value="ECO:0007669"/>
    <property type="project" value="UniProtKB-SubCell"/>
</dbReference>
<feature type="transmembrane region" description="Helical" evidence="7">
    <location>
        <begin position="185"/>
        <end position="205"/>
    </location>
</feature>
<evidence type="ECO:0000256" key="8">
    <source>
        <dbReference type="RuleBase" id="RU000320"/>
    </source>
</evidence>
<dbReference type="Proteomes" id="UP000198290">
    <property type="component" value="Chromosome"/>
</dbReference>
<dbReference type="NCBIfam" id="NF006029">
    <property type="entry name" value="PRK08168.1"/>
    <property type="match status" value="1"/>
</dbReference>
<comment type="function">
    <text evidence="7">Part of an energy-coupled inorganic carbon pump.</text>
</comment>
<dbReference type="PANTHER" id="PTHR42829">
    <property type="entry name" value="NADH-UBIQUINONE OXIDOREDUCTASE CHAIN 5"/>
    <property type="match status" value="1"/>
</dbReference>
<feature type="transmembrane region" description="Helical" evidence="7">
    <location>
        <begin position="147"/>
        <end position="165"/>
    </location>
</feature>
<proteinExistence type="inferred from homology"/>
<comment type="similarity">
    <text evidence="7">Belongs to the inorganic carbon transporter (TC 9.A.2) DabB family.</text>
</comment>
<feature type="transmembrane region" description="Helical" evidence="7">
    <location>
        <begin position="108"/>
        <end position="126"/>
    </location>
</feature>
<evidence type="ECO:0000256" key="1">
    <source>
        <dbReference type="ARBA" id="ARBA00004127"/>
    </source>
</evidence>
<evidence type="ECO:0000313" key="11">
    <source>
        <dbReference type="Proteomes" id="UP000198290"/>
    </source>
</evidence>